<evidence type="ECO:0000259" key="1">
    <source>
        <dbReference type="Pfam" id="PF13338"/>
    </source>
</evidence>
<dbReference type="Pfam" id="PF13338">
    <property type="entry name" value="AbiEi_4"/>
    <property type="match status" value="1"/>
</dbReference>
<keyword evidence="3" id="KW-1185">Reference proteome</keyword>
<gene>
    <name evidence="2" type="ORF">SAMN05660991_02866</name>
</gene>
<evidence type="ECO:0000313" key="3">
    <source>
        <dbReference type="Proteomes" id="UP000198960"/>
    </source>
</evidence>
<dbReference type="InterPro" id="IPR025159">
    <property type="entry name" value="AbiEi_N"/>
</dbReference>
<dbReference type="Proteomes" id="UP000198960">
    <property type="component" value="Unassembled WGS sequence"/>
</dbReference>
<sequence length="342" mass="37991">MTTVAAPTTVGRVHPLLRAASERQLGLVTAADAGRAGYDTSEIRHLCRSGRWVRLRRGVYVPQEILTAHEASGRRHQVDCLAVLLGLGRPTATLSHGTAVRLRGFPVPRDAPPVVRLTDPHQWRRGRDWAMTAAPLEPPDVETSGPFRLTSAARSLVDAAREWSLEDAVVAMDAALLRKRTTPAQLARVAEYQHHWPGAPRAQRAISLADGRAESPLETRGRLRILGSGLPTPELQVEIHSGGRMLAVADAWFDEAAVAIEFDGRVKYTKPWRDPGRVLWEEKRREDDVRALDVRVLRVADPDLGPRWPRTAERLRDWLSTPGPAVRRFTTVRRAHGTYRGG</sequence>
<name>A0A1H8UHA5_9ACTN</name>
<dbReference type="STRING" id="673521.SAMN05660991_02866"/>
<protein>
    <submittedName>
        <fullName evidence="2">Transcriptional regulator, AbiEi antitoxin, Type IV TA system</fullName>
    </submittedName>
</protein>
<feature type="domain" description="AbiEi antitoxin N-terminal" evidence="1">
    <location>
        <begin position="17"/>
        <end position="61"/>
    </location>
</feature>
<dbReference type="AlphaFoldDB" id="A0A1H8UHA5"/>
<proteinExistence type="predicted"/>
<organism evidence="2 3">
    <name type="scientific">Trujillonella endophytica</name>
    <dbReference type="NCBI Taxonomy" id="673521"/>
    <lineage>
        <taxon>Bacteria</taxon>
        <taxon>Bacillati</taxon>
        <taxon>Actinomycetota</taxon>
        <taxon>Actinomycetes</taxon>
        <taxon>Geodermatophilales</taxon>
        <taxon>Geodermatophilaceae</taxon>
        <taxon>Trujillonella</taxon>
    </lineage>
</organism>
<accession>A0A1H8UHA5</accession>
<reference evidence="3" key="1">
    <citation type="submission" date="2016-10" db="EMBL/GenBank/DDBJ databases">
        <authorList>
            <person name="Varghese N."/>
            <person name="Submissions S."/>
        </authorList>
    </citation>
    <scope>NUCLEOTIDE SEQUENCE [LARGE SCALE GENOMIC DNA]</scope>
    <source>
        <strain evidence="3">DSM 45413</strain>
    </source>
</reference>
<evidence type="ECO:0000313" key="2">
    <source>
        <dbReference type="EMBL" id="SEP01988.1"/>
    </source>
</evidence>
<dbReference type="EMBL" id="FOEE01000008">
    <property type="protein sequence ID" value="SEP01988.1"/>
    <property type="molecule type" value="Genomic_DNA"/>
</dbReference>